<evidence type="ECO:0000256" key="7">
    <source>
        <dbReference type="ARBA" id="ARBA00022989"/>
    </source>
</evidence>
<evidence type="ECO:0000256" key="2">
    <source>
        <dbReference type="ARBA" id="ARBA00009592"/>
    </source>
</evidence>
<dbReference type="Gene3D" id="3.80.10.10">
    <property type="entry name" value="Ribonuclease Inhibitor"/>
    <property type="match status" value="1"/>
</dbReference>
<keyword evidence="12" id="KW-1185">Reference proteome</keyword>
<organism evidence="12 13">
    <name type="scientific">Ziziphus jujuba</name>
    <name type="common">Chinese jujube</name>
    <name type="synonym">Ziziphus sativa</name>
    <dbReference type="NCBI Taxonomy" id="326968"/>
    <lineage>
        <taxon>Eukaryota</taxon>
        <taxon>Viridiplantae</taxon>
        <taxon>Streptophyta</taxon>
        <taxon>Embryophyta</taxon>
        <taxon>Tracheophyta</taxon>
        <taxon>Spermatophyta</taxon>
        <taxon>Magnoliopsida</taxon>
        <taxon>eudicotyledons</taxon>
        <taxon>Gunneridae</taxon>
        <taxon>Pentapetalae</taxon>
        <taxon>rosids</taxon>
        <taxon>fabids</taxon>
        <taxon>Rosales</taxon>
        <taxon>Rhamnaceae</taxon>
        <taxon>Paliureae</taxon>
        <taxon>Ziziphus</taxon>
    </lineage>
</organism>
<dbReference type="SUPFAM" id="SSF52058">
    <property type="entry name" value="L domain-like"/>
    <property type="match status" value="1"/>
</dbReference>
<keyword evidence="5 11" id="KW-0812">Transmembrane</keyword>
<keyword evidence="7 11" id="KW-1133">Transmembrane helix</keyword>
<evidence type="ECO:0000256" key="8">
    <source>
        <dbReference type="ARBA" id="ARBA00023136"/>
    </source>
</evidence>
<feature type="transmembrane region" description="Helical" evidence="11">
    <location>
        <begin position="192"/>
        <end position="214"/>
    </location>
</feature>
<dbReference type="Pfam" id="PF00560">
    <property type="entry name" value="LRR_1"/>
    <property type="match status" value="1"/>
</dbReference>
<dbReference type="Pfam" id="PF13855">
    <property type="entry name" value="LRR_8"/>
    <property type="match status" value="1"/>
</dbReference>
<evidence type="ECO:0000256" key="4">
    <source>
        <dbReference type="ARBA" id="ARBA00022614"/>
    </source>
</evidence>
<keyword evidence="3" id="KW-1003">Cell membrane</keyword>
<dbReference type="PROSITE" id="PS51450">
    <property type="entry name" value="LRR"/>
    <property type="match status" value="1"/>
</dbReference>
<keyword evidence="8 11" id="KW-0472">Membrane</keyword>
<gene>
    <name evidence="13" type="primary">LOC125418090</name>
</gene>
<comment type="subcellular location">
    <subcellularLocation>
        <location evidence="1">Cell membrane</location>
        <topology evidence="1">Single-pass type I membrane protein</topology>
    </subcellularLocation>
</comment>
<evidence type="ECO:0000313" key="13">
    <source>
        <dbReference type="RefSeq" id="XP_048326652.2"/>
    </source>
</evidence>
<keyword evidence="4" id="KW-0433">Leucine-rich repeat</keyword>
<keyword evidence="6" id="KW-0677">Repeat</keyword>
<evidence type="ECO:0000313" key="12">
    <source>
        <dbReference type="Proteomes" id="UP001652623"/>
    </source>
</evidence>
<dbReference type="InterPro" id="IPR001611">
    <property type="entry name" value="Leu-rich_rpt"/>
</dbReference>
<evidence type="ECO:0000256" key="9">
    <source>
        <dbReference type="ARBA" id="ARBA00023170"/>
    </source>
</evidence>
<comment type="similarity">
    <text evidence="2">Belongs to the RLP family.</text>
</comment>
<dbReference type="PANTHER" id="PTHR27004">
    <property type="entry name" value="RECEPTOR-LIKE PROTEIN 12 ISOFORM X1"/>
    <property type="match status" value="1"/>
</dbReference>
<dbReference type="PANTHER" id="PTHR27004:SF447">
    <property type="entry name" value="RECEPTOR LIKE PROTEIN 30-LIKE"/>
    <property type="match status" value="1"/>
</dbReference>
<evidence type="ECO:0000256" key="6">
    <source>
        <dbReference type="ARBA" id="ARBA00022737"/>
    </source>
</evidence>
<evidence type="ECO:0000256" key="3">
    <source>
        <dbReference type="ARBA" id="ARBA00022475"/>
    </source>
</evidence>
<dbReference type="GeneID" id="125418090"/>
<evidence type="ECO:0000256" key="11">
    <source>
        <dbReference type="SAM" id="Phobius"/>
    </source>
</evidence>
<name>A0ABM3IEH9_ZIZJJ</name>
<protein>
    <submittedName>
        <fullName evidence="13">Receptor like protein 25</fullName>
    </submittedName>
</protein>
<dbReference type="Proteomes" id="UP001652623">
    <property type="component" value="Chromosome 8"/>
</dbReference>
<reference evidence="13" key="1">
    <citation type="submission" date="2025-08" db="UniProtKB">
        <authorList>
            <consortium name="RefSeq"/>
        </authorList>
    </citation>
    <scope>IDENTIFICATION</scope>
    <source>
        <tissue evidence="13">Seedling</tissue>
    </source>
</reference>
<evidence type="ECO:0000256" key="10">
    <source>
        <dbReference type="ARBA" id="ARBA00023180"/>
    </source>
</evidence>
<keyword evidence="9 13" id="KW-0675">Receptor</keyword>
<keyword evidence="10" id="KW-0325">Glycoprotein</keyword>
<dbReference type="RefSeq" id="XP_048326652.2">
    <property type="nucleotide sequence ID" value="XM_048470695.2"/>
</dbReference>
<sequence>MKSIKPSGLRYMSASWSHTFLNHYGASIYERYRITITSKGVATSYEAIPDIFAFIDLSDNRFEGQILEVFWNLKALHSMNVSNNMLTGCIPSSLGNLTELESLDLSRNNLSCHIPEELKQLGFLSSFNVSHNNVTGPIPQGKQFYTFASSSFAGNPELCGEPLLKKCGNSESLPSPSEEDHNDSKSIFKMDWIFILAGFISGLVVGVVLADIMMKRTPRWLVEMLSKRIKKRRRGRRR</sequence>
<evidence type="ECO:0000256" key="1">
    <source>
        <dbReference type="ARBA" id="ARBA00004251"/>
    </source>
</evidence>
<proteinExistence type="inferred from homology"/>
<evidence type="ECO:0000256" key="5">
    <source>
        <dbReference type="ARBA" id="ARBA00022692"/>
    </source>
</evidence>
<accession>A0ABM3IEH9</accession>
<dbReference type="InterPro" id="IPR032675">
    <property type="entry name" value="LRR_dom_sf"/>
</dbReference>